<sequence>MSEIFFDGAETALVTFIENGFLQTMFSKSGGGTLDKATLLMTTFGDGANLKYFSRVVIPICDIRTIDIYQNTLNHTLCTE</sequence>
<keyword evidence="2" id="KW-1185">Reference proteome</keyword>
<gene>
    <name evidence="1" type="ORF">RhiirA4_482052</name>
</gene>
<proteinExistence type="predicted"/>
<evidence type="ECO:0000313" key="1">
    <source>
        <dbReference type="EMBL" id="PKY59368.1"/>
    </source>
</evidence>
<comment type="caution">
    <text evidence="1">The sequence shown here is derived from an EMBL/GenBank/DDBJ whole genome shotgun (WGS) entry which is preliminary data.</text>
</comment>
<name>A0A2I1HKI0_9GLOM</name>
<dbReference type="VEuPathDB" id="FungiDB:RhiirFUN_003101"/>
<reference evidence="1 2" key="1">
    <citation type="submission" date="2015-10" db="EMBL/GenBank/DDBJ databases">
        <title>Genome analyses suggest a sexual origin of heterokaryosis in a supposedly ancient asexual fungus.</title>
        <authorList>
            <person name="Ropars J."/>
            <person name="Sedzielewska K."/>
            <person name="Noel J."/>
            <person name="Charron P."/>
            <person name="Farinelli L."/>
            <person name="Marton T."/>
            <person name="Kruger M."/>
            <person name="Pelin A."/>
            <person name="Brachmann A."/>
            <person name="Corradi N."/>
        </authorList>
    </citation>
    <scope>NUCLEOTIDE SEQUENCE [LARGE SCALE GENOMIC DNA]</scope>
    <source>
        <strain evidence="1 2">A4</strain>
    </source>
</reference>
<evidence type="ECO:0000313" key="2">
    <source>
        <dbReference type="Proteomes" id="UP000234323"/>
    </source>
</evidence>
<dbReference type="EMBL" id="LLXI01003518">
    <property type="protein sequence ID" value="PKY59368.1"/>
    <property type="molecule type" value="Genomic_DNA"/>
</dbReference>
<accession>A0A2I1HKI0</accession>
<protein>
    <submittedName>
        <fullName evidence="1">Uncharacterized protein</fullName>
    </submittedName>
</protein>
<dbReference type="VEuPathDB" id="FungiDB:FUN_019151"/>
<dbReference type="Proteomes" id="UP000234323">
    <property type="component" value="Unassembled WGS sequence"/>
</dbReference>
<organism evidence="1 2">
    <name type="scientific">Rhizophagus irregularis</name>
    <dbReference type="NCBI Taxonomy" id="588596"/>
    <lineage>
        <taxon>Eukaryota</taxon>
        <taxon>Fungi</taxon>
        <taxon>Fungi incertae sedis</taxon>
        <taxon>Mucoromycota</taxon>
        <taxon>Glomeromycotina</taxon>
        <taxon>Glomeromycetes</taxon>
        <taxon>Glomerales</taxon>
        <taxon>Glomeraceae</taxon>
        <taxon>Rhizophagus</taxon>
    </lineage>
</organism>
<dbReference type="AlphaFoldDB" id="A0A2I1HKI0"/>